<reference evidence="3" key="1">
    <citation type="journal article" date="2017" name="Nat. Ecol. Evol.">
        <title>Genome expansion and lineage-specific genetic innovations in the forest pathogenic fungi Armillaria.</title>
        <authorList>
            <person name="Sipos G."/>
            <person name="Prasanna A.N."/>
            <person name="Walter M.C."/>
            <person name="O'Connor E."/>
            <person name="Balint B."/>
            <person name="Krizsan K."/>
            <person name="Kiss B."/>
            <person name="Hess J."/>
            <person name="Varga T."/>
            <person name="Slot J."/>
            <person name="Riley R."/>
            <person name="Boka B."/>
            <person name="Rigling D."/>
            <person name="Barry K."/>
            <person name="Lee J."/>
            <person name="Mihaltcheva S."/>
            <person name="LaButti K."/>
            <person name="Lipzen A."/>
            <person name="Waldron R."/>
            <person name="Moloney N.M."/>
            <person name="Sperisen C."/>
            <person name="Kredics L."/>
            <person name="Vagvoelgyi C."/>
            <person name="Patrignani A."/>
            <person name="Fitzpatrick D."/>
            <person name="Nagy I."/>
            <person name="Doyle S."/>
            <person name="Anderson J.B."/>
            <person name="Grigoriev I.V."/>
            <person name="Gueldener U."/>
            <person name="Muensterkoetter M."/>
            <person name="Nagy L.G."/>
        </authorList>
    </citation>
    <scope>NUCLEOTIDE SEQUENCE [LARGE SCALE GENOMIC DNA]</scope>
    <source>
        <strain evidence="3">Ar21-2</strain>
    </source>
</reference>
<dbReference type="AlphaFoldDB" id="A0A2H3CYE4"/>
<proteinExistence type="predicted"/>
<dbReference type="STRING" id="47427.A0A2H3CYE4"/>
<dbReference type="Proteomes" id="UP000217790">
    <property type="component" value="Unassembled WGS sequence"/>
</dbReference>
<evidence type="ECO:0000313" key="2">
    <source>
        <dbReference type="EMBL" id="PBK80306.1"/>
    </source>
</evidence>
<organism evidence="2 3">
    <name type="scientific">Armillaria gallica</name>
    <name type="common">Bulbous honey fungus</name>
    <name type="synonym">Armillaria bulbosa</name>
    <dbReference type="NCBI Taxonomy" id="47427"/>
    <lineage>
        <taxon>Eukaryota</taxon>
        <taxon>Fungi</taxon>
        <taxon>Dikarya</taxon>
        <taxon>Basidiomycota</taxon>
        <taxon>Agaricomycotina</taxon>
        <taxon>Agaricomycetes</taxon>
        <taxon>Agaricomycetidae</taxon>
        <taxon>Agaricales</taxon>
        <taxon>Marasmiineae</taxon>
        <taxon>Physalacriaceae</taxon>
        <taxon>Armillaria</taxon>
    </lineage>
</organism>
<sequence length="148" mass="16310">MPIVNHLKDMAGVDEHGNKGLWKDMDNSGTIFSHSLKNQESILDDPEITPEEGVPGSGTSERCSPPFHVMDMDGCNSEVSQGRPGTFTTNFHEAHGFQIILVCLTHSLKQGGSCIIFHCYNGTIEELPMLTKAKSKLLMDRISNYETS</sequence>
<gene>
    <name evidence="2" type="ORF">ARMGADRAFT_1040138</name>
</gene>
<name>A0A2H3CYE4_ARMGA</name>
<feature type="region of interest" description="Disordered" evidence="1">
    <location>
        <begin position="43"/>
        <end position="63"/>
    </location>
</feature>
<dbReference type="InParanoid" id="A0A2H3CYE4"/>
<keyword evidence="3" id="KW-1185">Reference proteome</keyword>
<protein>
    <submittedName>
        <fullName evidence="2">Uncharacterized protein</fullName>
    </submittedName>
</protein>
<dbReference type="EMBL" id="KZ293748">
    <property type="protein sequence ID" value="PBK80306.1"/>
    <property type="molecule type" value="Genomic_DNA"/>
</dbReference>
<evidence type="ECO:0000256" key="1">
    <source>
        <dbReference type="SAM" id="MobiDB-lite"/>
    </source>
</evidence>
<evidence type="ECO:0000313" key="3">
    <source>
        <dbReference type="Proteomes" id="UP000217790"/>
    </source>
</evidence>
<accession>A0A2H3CYE4</accession>